<dbReference type="InterPro" id="IPR000182">
    <property type="entry name" value="GNAT_dom"/>
</dbReference>
<dbReference type="SUPFAM" id="SSF55729">
    <property type="entry name" value="Acyl-CoA N-acyltransferases (Nat)"/>
    <property type="match status" value="1"/>
</dbReference>
<reference evidence="2 3" key="1">
    <citation type="submission" date="2022-03" db="EMBL/GenBank/DDBJ databases">
        <title>Complete genome sequence of Lysobacter capsici VKM B-2533 and Lysobacter gummosus 10.1.1, promising sources of lytic agents.</title>
        <authorList>
            <person name="Tarlachkov S.V."/>
            <person name="Kudryakova I.V."/>
            <person name="Afoshin A.S."/>
            <person name="Leontyevskaya E.A."/>
            <person name="Leontyevskaya N.V."/>
        </authorList>
    </citation>
    <scope>NUCLEOTIDE SEQUENCE [LARGE SCALE GENOMIC DNA]</scope>
    <source>
        <strain evidence="2 3">10.1.1</strain>
    </source>
</reference>
<feature type="domain" description="N-acetyltransferase" evidence="1">
    <location>
        <begin position="7"/>
        <end position="147"/>
    </location>
</feature>
<name>A0ABY3XDB3_9GAMM</name>
<evidence type="ECO:0000313" key="3">
    <source>
        <dbReference type="Proteomes" id="UP000829194"/>
    </source>
</evidence>
<dbReference type="Pfam" id="PF00583">
    <property type="entry name" value="Acetyltransf_1"/>
    <property type="match status" value="1"/>
</dbReference>
<gene>
    <name evidence="2" type="ORF">MOV92_23550</name>
</gene>
<accession>A0ABY3XDB3</accession>
<dbReference type="CDD" id="cd04301">
    <property type="entry name" value="NAT_SF"/>
    <property type="match status" value="1"/>
</dbReference>
<dbReference type="Gene3D" id="3.40.630.30">
    <property type="match status" value="1"/>
</dbReference>
<evidence type="ECO:0000259" key="1">
    <source>
        <dbReference type="PROSITE" id="PS51186"/>
    </source>
</evidence>
<proteinExistence type="predicted"/>
<organism evidence="2 3">
    <name type="scientific">Lysobacter gummosus</name>
    <dbReference type="NCBI Taxonomy" id="262324"/>
    <lineage>
        <taxon>Bacteria</taxon>
        <taxon>Pseudomonadati</taxon>
        <taxon>Pseudomonadota</taxon>
        <taxon>Gammaproteobacteria</taxon>
        <taxon>Lysobacterales</taxon>
        <taxon>Lysobacteraceae</taxon>
        <taxon>Lysobacter</taxon>
    </lineage>
</organism>
<keyword evidence="3" id="KW-1185">Reference proteome</keyword>
<dbReference type="Proteomes" id="UP000829194">
    <property type="component" value="Chromosome"/>
</dbReference>
<sequence>MSADSLPEIRTIVGDAELRAAWPLVSQLRPEFDEARFLAQMHRQIAEGCRATVAFDAQGVPRAFACWRVMEMLAVGLHVYVDDLITDQSVRSQGYGKAMLDWLKAEAKRLGCVRLQLDSGTHRPHAHAFYMRERLRIEAFHFGVELT</sequence>
<dbReference type="EMBL" id="CP093547">
    <property type="protein sequence ID" value="UNP29407.1"/>
    <property type="molecule type" value="Genomic_DNA"/>
</dbReference>
<dbReference type="PROSITE" id="PS51186">
    <property type="entry name" value="GNAT"/>
    <property type="match status" value="1"/>
</dbReference>
<dbReference type="InterPro" id="IPR016181">
    <property type="entry name" value="Acyl_CoA_acyltransferase"/>
</dbReference>
<protein>
    <submittedName>
        <fullName evidence="2">GNAT family N-acetyltransferase</fullName>
    </submittedName>
</protein>
<dbReference type="RefSeq" id="WP_057944885.1">
    <property type="nucleotide sequence ID" value="NZ_CP011131.1"/>
</dbReference>
<evidence type="ECO:0000313" key="2">
    <source>
        <dbReference type="EMBL" id="UNP29407.1"/>
    </source>
</evidence>